<organism evidence="14">
    <name type="scientific">Fusarium oxysporum (strain Fo5176)</name>
    <name type="common">Fusarium vascular wilt</name>
    <dbReference type="NCBI Taxonomy" id="660025"/>
    <lineage>
        <taxon>Eukaryota</taxon>
        <taxon>Fungi</taxon>
        <taxon>Dikarya</taxon>
        <taxon>Ascomycota</taxon>
        <taxon>Pezizomycotina</taxon>
        <taxon>Sordariomycetes</taxon>
        <taxon>Hypocreomycetidae</taxon>
        <taxon>Hypocreales</taxon>
        <taxon>Nectriaceae</taxon>
        <taxon>Fusarium</taxon>
        <taxon>Fusarium oxysporum species complex</taxon>
    </lineage>
</organism>
<comment type="pathway">
    <text evidence="2">Lipid metabolism; sphingolipid metabolism.</text>
</comment>
<dbReference type="InterPro" id="IPR045022">
    <property type="entry name" value="KDSR-like"/>
</dbReference>
<dbReference type="STRING" id="660025.F9FTT3"/>
<keyword evidence="13" id="KW-0472">Membrane</keyword>
<comment type="subcellular location">
    <subcellularLocation>
        <location evidence="1">Endoplasmic reticulum</location>
    </subcellularLocation>
</comment>
<feature type="region of interest" description="Disordered" evidence="12">
    <location>
        <begin position="690"/>
        <end position="741"/>
    </location>
</feature>
<feature type="compositionally biased region" description="Basic and acidic residues" evidence="12">
    <location>
        <begin position="617"/>
        <end position="629"/>
    </location>
</feature>
<evidence type="ECO:0000256" key="12">
    <source>
        <dbReference type="SAM" id="MobiDB-lite"/>
    </source>
</evidence>
<feature type="compositionally biased region" description="Basic and acidic residues" evidence="12">
    <location>
        <begin position="762"/>
        <end position="779"/>
    </location>
</feature>
<keyword evidence="4" id="KW-0256">Endoplasmic reticulum</keyword>
<gene>
    <name evidence="14" type="ORF">FOXB_09814</name>
</gene>
<comment type="function">
    <text evidence="10">Catalyzes the reduction of 3'-oxosphinganine (3-ketodihydrosphingosine/KDS) to sphinganine (dihydrosphingosine/DHS), the second step of de novo sphingolipid biosynthesis.</text>
</comment>
<evidence type="ECO:0000256" key="3">
    <source>
        <dbReference type="ARBA" id="ARBA00004991"/>
    </source>
</evidence>
<protein>
    <recommendedName>
        <fullName evidence="9">3-dehydrosphinganine reductase</fullName>
        <ecNumber evidence="9">1.1.1.102</ecNumber>
    </recommendedName>
</protein>
<dbReference type="InterPro" id="IPR036291">
    <property type="entry name" value="NAD(P)-bd_dom_sf"/>
</dbReference>
<proteinExistence type="predicted"/>
<dbReference type="EMBL" id="AFQF01002613">
    <property type="protein sequence ID" value="EGU79701.1"/>
    <property type="molecule type" value="Genomic_DNA"/>
</dbReference>
<feature type="region of interest" description="Disordered" evidence="12">
    <location>
        <begin position="540"/>
        <end position="656"/>
    </location>
</feature>
<dbReference type="OrthoDB" id="10267115at2759"/>
<evidence type="ECO:0000256" key="4">
    <source>
        <dbReference type="ARBA" id="ARBA00022824"/>
    </source>
</evidence>
<dbReference type="Pfam" id="PF00106">
    <property type="entry name" value="adh_short"/>
    <property type="match status" value="1"/>
</dbReference>
<feature type="compositionally biased region" description="Polar residues" evidence="12">
    <location>
        <begin position="1179"/>
        <end position="1194"/>
    </location>
</feature>
<dbReference type="PANTHER" id="PTHR43550">
    <property type="entry name" value="3-KETODIHYDROSPHINGOSINE REDUCTASE"/>
    <property type="match status" value="1"/>
</dbReference>
<dbReference type="GO" id="GO:0005789">
    <property type="term" value="C:endoplasmic reticulum membrane"/>
    <property type="evidence" value="ECO:0007669"/>
    <property type="project" value="TreeGrafter"/>
</dbReference>
<dbReference type="GO" id="GO:0006666">
    <property type="term" value="P:3-keto-sphinganine metabolic process"/>
    <property type="evidence" value="ECO:0007669"/>
    <property type="project" value="InterPro"/>
</dbReference>
<keyword evidence="6" id="KW-0746">Sphingolipid metabolism</keyword>
<evidence type="ECO:0000256" key="2">
    <source>
        <dbReference type="ARBA" id="ARBA00004760"/>
    </source>
</evidence>
<evidence type="ECO:0000256" key="9">
    <source>
        <dbReference type="ARBA" id="ARBA00026112"/>
    </source>
</evidence>
<feature type="compositionally biased region" description="Basic and acidic residues" evidence="12">
    <location>
        <begin position="570"/>
        <end position="580"/>
    </location>
</feature>
<dbReference type="GO" id="GO:0047560">
    <property type="term" value="F:3-dehydrosphinganine reductase activity"/>
    <property type="evidence" value="ECO:0007669"/>
    <property type="project" value="UniProtKB-EC"/>
</dbReference>
<comment type="caution">
    <text evidence="14">The sequence shown here is derived from an EMBL/GenBank/DDBJ whole genome shotgun (WGS) entry which is preliminary data.</text>
</comment>
<keyword evidence="13" id="KW-1133">Transmembrane helix</keyword>
<dbReference type="SUPFAM" id="SSF51735">
    <property type="entry name" value="NAD(P)-binding Rossmann-fold domains"/>
    <property type="match status" value="1"/>
</dbReference>
<dbReference type="PaxDb" id="5507-FOXG_04060P0"/>
<comment type="pathway">
    <text evidence="3">Sphingolipid metabolism.</text>
</comment>
<feature type="compositionally biased region" description="Pro residues" evidence="12">
    <location>
        <begin position="546"/>
        <end position="558"/>
    </location>
</feature>
<dbReference type="AlphaFoldDB" id="F9FTT3"/>
<evidence type="ECO:0000256" key="8">
    <source>
        <dbReference type="ARBA" id="ARBA00023098"/>
    </source>
</evidence>
<dbReference type="GO" id="GO:0030148">
    <property type="term" value="P:sphingolipid biosynthetic process"/>
    <property type="evidence" value="ECO:0007669"/>
    <property type="project" value="InterPro"/>
</dbReference>
<dbReference type="EC" id="1.1.1.102" evidence="9"/>
<dbReference type="PANTHER" id="PTHR43550:SF3">
    <property type="entry name" value="3-KETODIHYDROSPHINGOSINE REDUCTASE"/>
    <property type="match status" value="1"/>
</dbReference>
<comment type="catalytic activity">
    <reaction evidence="11">
        <text>sphinganine + NADP(+) = 3-oxosphinganine + NADPH + H(+)</text>
        <dbReference type="Rhea" id="RHEA:22640"/>
        <dbReference type="ChEBI" id="CHEBI:15378"/>
        <dbReference type="ChEBI" id="CHEBI:57783"/>
        <dbReference type="ChEBI" id="CHEBI:57817"/>
        <dbReference type="ChEBI" id="CHEBI:58299"/>
        <dbReference type="ChEBI" id="CHEBI:58349"/>
        <dbReference type="EC" id="1.1.1.102"/>
    </reaction>
    <physiologicalReaction direction="right-to-left" evidence="11">
        <dbReference type="Rhea" id="RHEA:22642"/>
    </physiologicalReaction>
</comment>
<evidence type="ECO:0000313" key="14">
    <source>
        <dbReference type="EMBL" id="EGU79701.1"/>
    </source>
</evidence>
<name>F9FTT3_FUSOF</name>
<feature type="region of interest" description="Disordered" evidence="12">
    <location>
        <begin position="762"/>
        <end position="802"/>
    </location>
</feature>
<sequence length="1194" mass="132188">MGSFLSRNEFPVEGRTVLIIGGSRGLGLAAARQLSSKGAHVAIVARDPSVLKEALTQVEASAQSSSQRFFSLTADVTKASECSRVVAEVTAWNDDSPPDIVWCCSGSAHPTLFVDTPVEQLQAMMDSNYFSSAYMAHATLNAWLRPAINSVTKKSTEVIPTARHIIFTGSFVSLYSFAGFTPYSPSKAAIRSLSDSLSQEMNLYAGAHPNEPCVRIHTVFPATMPTKSLDDENKVKTDVTKALEEGDQILTPDECARRAIAGLERGEELIATSTIIRLVMTTVMGGAIRGGFWAGLANTLLSWVVMIVMVFIRWDMDVKVRNWGKKHGASGMASNDNIRDNVDITVISVKVTLSTASILGNRAQYAPSLQARKPILQFSAFSVATFVSIRNCAVKLIKNAPKEIQSVAIEMSGLTATLEHLRDIIRTGQSYAKPQFCDAVRHVVENIQLTQQEISKMVGDEGILRRVKWLKAARLLSDVDKHKVTLTLQIAILSAAVLVKSTNGISDISSRLSVQEKVENRFKAQAESLILAGQASFENHDEQEPIPDPPQQRAPSPPVRTSKRLPSPVRESEVPGHLRAGDLYGMSNDSEDNVLFSGSEKEEKAHSALARSVNEPSRPEGHYTIHAIDKEDEENLSSEDEKRYSRRRRRSGFDPLSGGSIALFGPDFHRRGDAATFLYNLVFLNETPVNGASADDSYLTETRNGGKMEERKRHRRLDDSDDSEHNGTSRRERVKFRSPKPQEPEILVNRLLLSWTSLSESEVEKGRADAQPDQRRIFVESESSDSEESLYGPEDKEKTRRNFQRRQTGLGRDMFRREDVKYNTPEFDPRWRGKLRLTRNETASSGFILDPRQHGPSPASEEPSMRYLNGGYGRPYGQGRQAELARPKFQKPDFVVLPRLDSADFETGPMTPKLDLMSVNLGIVRQGDEPIWDCDLFMFEKSYQGKAIMGALIGDKSARNPHGLDLAHTLVKGRSMKLVYIRGNVKETDERAMKEEYVAIGEEWASFEALQQLGLIVKRREEGRVLLDPSTTWLRSMRQRRTFTPTFYSPVSAFRRKHGVGRHSFVTKTDYGEQAPAAPDRRATVEDESEVDILNLPINEEPKKTPEATAEVQSKAAPSTPQPQISITPPSTPQQTSPDYLDTSEVASRVSSGSRLSSSKTSGLGSENTGWQDDGKTPLTPTDSGVGSSIVSGR</sequence>
<keyword evidence="13" id="KW-0812">Transmembrane</keyword>
<feature type="region of interest" description="Disordered" evidence="12">
    <location>
        <begin position="1069"/>
        <end position="1194"/>
    </location>
</feature>
<dbReference type="CDD" id="cd08939">
    <property type="entry name" value="KDSR-like_SDR_c"/>
    <property type="match status" value="1"/>
</dbReference>
<evidence type="ECO:0000256" key="13">
    <source>
        <dbReference type="SAM" id="Phobius"/>
    </source>
</evidence>
<accession>F9FTT3</accession>
<dbReference type="InterPro" id="IPR002347">
    <property type="entry name" value="SDR_fam"/>
</dbReference>
<keyword evidence="8" id="KW-0443">Lipid metabolism</keyword>
<evidence type="ECO:0000256" key="1">
    <source>
        <dbReference type="ARBA" id="ARBA00004240"/>
    </source>
</evidence>
<feature type="transmembrane region" description="Helical" evidence="13">
    <location>
        <begin position="292"/>
        <end position="312"/>
    </location>
</feature>
<reference evidence="14" key="1">
    <citation type="journal article" date="2012" name="Mol. Plant Microbe Interact.">
        <title>A highly conserved effector in Fusarium oxysporum is required for full virulence on Arabidopsis.</title>
        <authorList>
            <person name="Thatcher L.F."/>
            <person name="Gardiner D.M."/>
            <person name="Kazan K."/>
            <person name="Manners J."/>
        </authorList>
    </citation>
    <scope>NUCLEOTIDE SEQUENCE [LARGE SCALE GENOMIC DNA]</scope>
    <source>
        <strain evidence="14">Fo5176</strain>
    </source>
</reference>
<evidence type="ECO:0000256" key="11">
    <source>
        <dbReference type="ARBA" id="ARBA00048930"/>
    </source>
</evidence>
<dbReference type="PRINTS" id="PR00081">
    <property type="entry name" value="GDHRDH"/>
</dbReference>
<dbReference type="Gene3D" id="3.40.50.720">
    <property type="entry name" value="NAD(P)-binding Rossmann-like Domain"/>
    <property type="match status" value="1"/>
</dbReference>
<feature type="compositionally biased region" description="Low complexity" evidence="12">
    <location>
        <begin position="1148"/>
        <end position="1166"/>
    </location>
</feature>
<evidence type="ECO:0000256" key="6">
    <source>
        <dbReference type="ARBA" id="ARBA00022919"/>
    </source>
</evidence>
<evidence type="ECO:0000256" key="5">
    <source>
        <dbReference type="ARBA" id="ARBA00022857"/>
    </source>
</evidence>
<feature type="compositionally biased region" description="Low complexity" evidence="12">
    <location>
        <begin position="1118"/>
        <end position="1138"/>
    </location>
</feature>
<keyword evidence="7" id="KW-0560">Oxidoreductase</keyword>
<evidence type="ECO:0000256" key="10">
    <source>
        <dbReference type="ARBA" id="ARBA00044737"/>
    </source>
</evidence>
<evidence type="ECO:0000256" key="7">
    <source>
        <dbReference type="ARBA" id="ARBA00023002"/>
    </source>
</evidence>
<keyword evidence="5" id="KW-0521">NADP</keyword>